<dbReference type="Gene3D" id="3.30.2350.10">
    <property type="entry name" value="Pseudouridine synthase"/>
    <property type="match status" value="1"/>
</dbReference>
<evidence type="ECO:0000256" key="2">
    <source>
        <dbReference type="ARBA" id="ARBA00008999"/>
    </source>
</evidence>
<feature type="compositionally biased region" description="Low complexity" evidence="6">
    <location>
        <begin position="472"/>
        <end position="481"/>
    </location>
</feature>
<proteinExistence type="inferred from homology"/>
<dbReference type="Proteomes" id="UP000020467">
    <property type="component" value="Unassembled WGS sequence"/>
</dbReference>
<evidence type="ECO:0000259" key="7">
    <source>
        <dbReference type="Pfam" id="PF01509"/>
    </source>
</evidence>
<dbReference type="PANTHER" id="PTHR13767:SF2">
    <property type="entry name" value="PSEUDOURIDYLATE SYNTHASE TRUB1"/>
    <property type="match status" value="1"/>
</dbReference>
<feature type="region of interest" description="Disordered" evidence="6">
    <location>
        <begin position="1"/>
        <end position="25"/>
    </location>
</feature>
<sequence>MQRSARSTESAKAKEKAAPPPHRPHRFFLSFSPLRSFNIGRMRITPNLWKMAKDTVYEGVFGARCDSTNADRGISNSAINKPYGMSSAQVIRDCQQQMNPSAMFKPLIERDLAAKMQESKQEWKRRRAVKKDSRVKMGHGGTLDPLATGVLILGVGSGTKSLGSFLDCTKTYETVVLFGASTDTYDRVGRILSRRPYDEITKEKVEKAMDSFRGKFEQIPPLYSALKMEGKPLYEYAREGKAIPREIVGRDVEVSELELVEWYEPGTHNYRWPTEEAETAEKNLAEQVWRVEKQQGSGRRLTPEEEKEEEKALSEHETVKKKFEERQDGLIRDKPAKKQKPPKNPALMSGALGQLPGGKGSNLIPPPPSADEPFPWTDKGPPAARIRMKVTSGFYVRSFCHDLGAKVDSAGMMAELERSRQGDFEVRTDSCLEYDDVLKGEEVWGPKVAKALSEWTEKYPNGAPQSQRERQNAQGQQKQQQNHGRKDDRKRKWENKSFEKNDNASKKRRNSSSGDEAPAAKVVKSEQASDVKESSPKKSPKTSPKASPKASPKGSPKTSPKAKSANKKKFDDVWEGIQD</sequence>
<feature type="compositionally biased region" description="Low complexity" evidence="6">
    <location>
        <begin position="541"/>
        <end position="563"/>
    </location>
</feature>
<evidence type="ECO:0000256" key="4">
    <source>
        <dbReference type="ARBA" id="ARBA00022694"/>
    </source>
</evidence>
<organism evidence="8 9">
    <name type="scientific">Colletotrichum fioriniae PJ7</name>
    <dbReference type="NCBI Taxonomy" id="1445577"/>
    <lineage>
        <taxon>Eukaryota</taxon>
        <taxon>Fungi</taxon>
        <taxon>Dikarya</taxon>
        <taxon>Ascomycota</taxon>
        <taxon>Pezizomycotina</taxon>
        <taxon>Sordariomycetes</taxon>
        <taxon>Hypocreomycetidae</taxon>
        <taxon>Glomerellales</taxon>
        <taxon>Glomerellaceae</taxon>
        <taxon>Colletotrichum</taxon>
        <taxon>Colletotrichum acutatum species complex</taxon>
    </lineage>
</organism>
<evidence type="ECO:0000313" key="9">
    <source>
        <dbReference type="Proteomes" id="UP000020467"/>
    </source>
</evidence>
<comment type="caution">
    <text evidence="8">The sequence shown here is derived from an EMBL/GenBank/DDBJ whole genome shotgun (WGS) entry which is preliminary data.</text>
</comment>
<dbReference type="OrthoDB" id="9995526at2759"/>
<dbReference type="InterPro" id="IPR014780">
    <property type="entry name" value="tRNA_psdUridine_synth_TruB"/>
</dbReference>
<dbReference type="STRING" id="1445577.A0A010S1G1"/>
<comment type="catalytic activity">
    <reaction evidence="1">
        <text>a uridine in mRNA = a pseudouridine in mRNA</text>
        <dbReference type="Rhea" id="RHEA:56644"/>
        <dbReference type="Rhea" id="RHEA-COMP:14658"/>
        <dbReference type="Rhea" id="RHEA-COMP:14659"/>
        <dbReference type="ChEBI" id="CHEBI:65314"/>
        <dbReference type="ChEBI" id="CHEBI:65315"/>
    </reaction>
</comment>
<protein>
    <recommendedName>
        <fullName evidence="3">tRNA pseudouridine(55) synthase</fullName>
        <ecNumber evidence="3">5.4.99.25</ecNumber>
    </recommendedName>
</protein>
<comment type="similarity">
    <text evidence="2">Belongs to the pseudouridine synthase TruB family.</text>
</comment>
<feature type="region of interest" description="Disordered" evidence="6">
    <location>
        <begin position="455"/>
        <end position="579"/>
    </location>
</feature>
<dbReference type="eggNOG" id="KOG2529">
    <property type="taxonomic scope" value="Eukaryota"/>
</dbReference>
<dbReference type="GO" id="GO:0160148">
    <property type="term" value="F:tRNA pseudouridine(55) synthase activity"/>
    <property type="evidence" value="ECO:0007669"/>
    <property type="project" value="UniProtKB-EC"/>
</dbReference>
<evidence type="ECO:0000256" key="6">
    <source>
        <dbReference type="SAM" id="MobiDB-lite"/>
    </source>
</evidence>
<dbReference type="InterPro" id="IPR002501">
    <property type="entry name" value="PsdUridine_synth_N"/>
</dbReference>
<feature type="compositionally biased region" description="Basic and acidic residues" evidence="6">
    <location>
        <begin position="301"/>
        <end position="336"/>
    </location>
</feature>
<keyword evidence="5" id="KW-0413">Isomerase</keyword>
<keyword evidence="4" id="KW-0819">tRNA processing</keyword>
<dbReference type="EC" id="5.4.99.25" evidence="3"/>
<dbReference type="HAMAP" id="MF_01080">
    <property type="entry name" value="TruB_bact"/>
    <property type="match status" value="1"/>
</dbReference>
<dbReference type="GO" id="GO:1990481">
    <property type="term" value="P:mRNA pseudouridine synthesis"/>
    <property type="evidence" value="ECO:0007669"/>
    <property type="project" value="TreeGrafter"/>
</dbReference>
<reference evidence="8 9" key="1">
    <citation type="submission" date="2014-02" db="EMBL/GenBank/DDBJ databases">
        <title>The genome sequence of Colletotrichum fioriniae PJ7.</title>
        <authorList>
            <person name="Baroncelli R."/>
            <person name="Thon M.R."/>
        </authorList>
    </citation>
    <scope>NUCLEOTIDE SEQUENCE [LARGE SCALE GENOMIC DNA]</scope>
    <source>
        <strain evidence="8 9">PJ7</strain>
    </source>
</reference>
<dbReference type="GO" id="GO:0006400">
    <property type="term" value="P:tRNA modification"/>
    <property type="evidence" value="ECO:0007669"/>
    <property type="project" value="TreeGrafter"/>
</dbReference>
<dbReference type="GO" id="GO:0003723">
    <property type="term" value="F:RNA binding"/>
    <property type="evidence" value="ECO:0007669"/>
    <property type="project" value="InterPro"/>
</dbReference>
<dbReference type="KEGG" id="cfj:CFIO01_12551"/>
<accession>A0A010S1G1</accession>
<feature type="region of interest" description="Disordered" evidence="6">
    <location>
        <begin position="293"/>
        <end position="365"/>
    </location>
</feature>
<evidence type="ECO:0000256" key="3">
    <source>
        <dbReference type="ARBA" id="ARBA00012787"/>
    </source>
</evidence>
<keyword evidence="9" id="KW-1185">Reference proteome</keyword>
<dbReference type="EMBL" id="JARH01000652">
    <property type="protein sequence ID" value="EXF78373.1"/>
    <property type="molecule type" value="Genomic_DNA"/>
</dbReference>
<dbReference type="Pfam" id="PF01509">
    <property type="entry name" value="TruB_N"/>
    <property type="match status" value="1"/>
</dbReference>
<dbReference type="GO" id="GO:0005634">
    <property type="term" value="C:nucleus"/>
    <property type="evidence" value="ECO:0007669"/>
    <property type="project" value="TreeGrafter"/>
</dbReference>
<feature type="compositionally biased region" description="Basic and acidic residues" evidence="6">
    <location>
        <begin position="523"/>
        <end position="536"/>
    </location>
</feature>
<evidence type="ECO:0000256" key="1">
    <source>
        <dbReference type="ARBA" id="ARBA00001166"/>
    </source>
</evidence>
<gene>
    <name evidence="8" type="ORF">CFIO01_12551</name>
</gene>
<dbReference type="HOGENOM" id="CLU_032087_4_1_1"/>
<evidence type="ECO:0000256" key="5">
    <source>
        <dbReference type="ARBA" id="ARBA00023235"/>
    </source>
</evidence>
<evidence type="ECO:0000313" key="8">
    <source>
        <dbReference type="EMBL" id="EXF78373.1"/>
    </source>
</evidence>
<feature type="compositionally biased region" description="Basic and acidic residues" evidence="6">
    <location>
        <begin position="484"/>
        <end position="505"/>
    </location>
</feature>
<dbReference type="PANTHER" id="PTHR13767">
    <property type="entry name" value="TRNA-PSEUDOURIDINE SYNTHASE"/>
    <property type="match status" value="1"/>
</dbReference>
<name>A0A010S1G1_9PEZI</name>
<dbReference type="AlphaFoldDB" id="A0A010S1G1"/>
<dbReference type="InterPro" id="IPR020103">
    <property type="entry name" value="PsdUridine_synth_cat_dom_sf"/>
</dbReference>
<dbReference type="SUPFAM" id="SSF55120">
    <property type="entry name" value="Pseudouridine synthase"/>
    <property type="match status" value="1"/>
</dbReference>
<feature type="domain" description="Pseudouridine synthase II N-terminal" evidence="7">
    <location>
        <begin position="135"/>
        <end position="265"/>
    </location>
</feature>